<comment type="caution">
    <text evidence="3">The sequence shown here is derived from an EMBL/GenBank/DDBJ whole genome shotgun (WGS) entry which is preliminary data.</text>
</comment>
<keyword evidence="4" id="KW-1185">Reference proteome</keyword>
<evidence type="ECO:0000313" key="3">
    <source>
        <dbReference type="EMBL" id="MFD2261191.1"/>
    </source>
</evidence>
<feature type="transmembrane region" description="Helical" evidence="1">
    <location>
        <begin position="124"/>
        <end position="142"/>
    </location>
</feature>
<keyword evidence="1" id="KW-0812">Transmembrane</keyword>
<protein>
    <submittedName>
        <fullName evidence="3">Tripartite tricarboxylate transporter TctB family protein</fullName>
    </submittedName>
</protein>
<dbReference type="Proteomes" id="UP001597373">
    <property type="component" value="Unassembled WGS sequence"/>
</dbReference>
<sequence>MTNTKTARLGVVALVVAVVGICVVYLTTQMAVPPAYAKVGPTVFPYAVGGILTVLSLFLWRDAVRKNWHCEASDPDVPPPDLAPMGWVLGGLFLNLILIGYIGFILSSTVMYTMVAKGFGARRLWLAALVGFLLALVAYYGFARLLDLRMGSGLIEDLI</sequence>
<dbReference type="InterPro" id="IPR009936">
    <property type="entry name" value="DUF1468"/>
</dbReference>
<feature type="transmembrane region" description="Helical" evidence="1">
    <location>
        <begin position="6"/>
        <end position="27"/>
    </location>
</feature>
<dbReference type="EMBL" id="JBHUIR010000062">
    <property type="protein sequence ID" value="MFD2261191.1"/>
    <property type="molecule type" value="Genomic_DNA"/>
</dbReference>
<dbReference type="RefSeq" id="WP_345099828.1">
    <property type="nucleotide sequence ID" value="NZ_BAABGS010000071.1"/>
</dbReference>
<gene>
    <name evidence="3" type="ORF">ACFSMZ_15685</name>
</gene>
<feature type="transmembrane region" description="Helical" evidence="1">
    <location>
        <begin position="39"/>
        <end position="60"/>
    </location>
</feature>
<organism evidence="3 4">
    <name type="scientific">Chelativorans composti</name>
    <dbReference type="NCBI Taxonomy" id="768533"/>
    <lineage>
        <taxon>Bacteria</taxon>
        <taxon>Pseudomonadati</taxon>
        <taxon>Pseudomonadota</taxon>
        <taxon>Alphaproteobacteria</taxon>
        <taxon>Hyphomicrobiales</taxon>
        <taxon>Phyllobacteriaceae</taxon>
        <taxon>Chelativorans</taxon>
    </lineage>
</organism>
<evidence type="ECO:0000256" key="1">
    <source>
        <dbReference type="SAM" id="Phobius"/>
    </source>
</evidence>
<proteinExistence type="predicted"/>
<keyword evidence="1" id="KW-1133">Transmembrane helix</keyword>
<dbReference type="Pfam" id="PF07331">
    <property type="entry name" value="TctB"/>
    <property type="match status" value="1"/>
</dbReference>
<accession>A0ABW5DL08</accession>
<reference evidence="4" key="1">
    <citation type="journal article" date="2019" name="Int. J. Syst. Evol. Microbiol.">
        <title>The Global Catalogue of Microorganisms (GCM) 10K type strain sequencing project: providing services to taxonomists for standard genome sequencing and annotation.</title>
        <authorList>
            <consortium name="The Broad Institute Genomics Platform"/>
            <consortium name="The Broad Institute Genome Sequencing Center for Infectious Disease"/>
            <person name="Wu L."/>
            <person name="Ma J."/>
        </authorList>
    </citation>
    <scope>NUCLEOTIDE SEQUENCE [LARGE SCALE GENOMIC DNA]</scope>
    <source>
        <strain evidence="4">KCTC 23707</strain>
    </source>
</reference>
<name>A0ABW5DL08_9HYPH</name>
<evidence type="ECO:0000259" key="2">
    <source>
        <dbReference type="Pfam" id="PF07331"/>
    </source>
</evidence>
<feature type="domain" description="DUF1468" evidence="2">
    <location>
        <begin position="11"/>
        <end position="149"/>
    </location>
</feature>
<keyword evidence="1" id="KW-0472">Membrane</keyword>
<feature type="transmembrane region" description="Helical" evidence="1">
    <location>
        <begin position="87"/>
        <end position="112"/>
    </location>
</feature>
<evidence type="ECO:0000313" key="4">
    <source>
        <dbReference type="Proteomes" id="UP001597373"/>
    </source>
</evidence>